<dbReference type="GO" id="GO:0006310">
    <property type="term" value="P:DNA recombination"/>
    <property type="evidence" value="ECO:0007669"/>
    <property type="project" value="InterPro"/>
</dbReference>
<organism evidence="1 2">
    <name type="scientific">Sphingomonas rubra</name>
    <dbReference type="NCBI Taxonomy" id="634430"/>
    <lineage>
        <taxon>Bacteria</taxon>
        <taxon>Pseudomonadati</taxon>
        <taxon>Pseudomonadota</taxon>
        <taxon>Alphaproteobacteria</taxon>
        <taxon>Sphingomonadales</taxon>
        <taxon>Sphingomonadaceae</taxon>
        <taxon>Sphingomonas</taxon>
    </lineage>
</organism>
<dbReference type="Gene3D" id="3.30.1330.70">
    <property type="entry name" value="Holliday junction resolvase RusA"/>
    <property type="match status" value="1"/>
</dbReference>
<dbReference type="Proteomes" id="UP000199586">
    <property type="component" value="Unassembled WGS sequence"/>
</dbReference>
<dbReference type="Pfam" id="PF05866">
    <property type="entry name" value="RusA"/>
    <property type="match status" value="1"/>
</dbReference>
<proteinExistence type="predicted"/>
<evidence type="ECO:0000313" key="2">
    <source>
        <dbReference type="Proteomes" id="UP000199586"/>
    </source>
</evidence>
<dbReference type="InterPro" id="IPR008822">
    <property type="entry name" value="Endonuclease_RusA-like"/>
</dbReference>
<gene>
    <name evidence="1" type="ORF">SAMN04488241_11315</name>
</gene>
<dbReference type="EMBL" id="FOXP01000013">
    <property type="protein sequence ID" value="SFP96637.1"/>
    <property type="molecule type" value="Genomic_DNA"/>
</dbReference>
<dbReference type="AlphaFoldDB" id="A0A1I5UNI8"/>
<dbReference type="STRING" id="634430.SAMN04488241_11315"/>
<name>A0A1I5UNI8_9SPHN</name>
<evidence type="ECO:0000313" key="1">
    <source>
        <dbReference type="EMBL" id="SFP96637.1"/>
    </source>
</evidence>
<dbReference type="GO" id="GO:0000287">
    <property type="term" value="F:magnesium ion binding"/>
    <property type="evidence" value="ECO:0007669"/>
    <property type="project" value="InterPro"/>
</dbReference>
<dbReference type="GO" id="GO:0006281">
    <property type="term" value="P:DNA repair"/>
    <property type="evidence" value="ECO:0007669"/>
    <property type="project" value="InterPro"/>
</dbReference>
<keyword evidence="2" id="KW-1185">Reference proteome</keyword>
<dbReference type="InterPro" id="IPR036614">
    <property type="entry name" value="RusA-like_sf"/>
</dbReference>
<protein>
    <submittedName>
        <fullName evidence="1">Endodeoxyribonuclease RusA</fullName>
    </submittedName>
</protein>
<accession>A0A1I5UNI8</accession>
<dbReference type="SUPFAM" id="SSF103084">
    <property type="entry name" value="Holliday junction resolvase RusA"/>
    <property type="match status" value="1"/>
</dbReference>
<sequence>MHVLGVRSKHFTMDDVAVPLETQFASLFPLEFHLTGVPLSLQAKASSKERWKSTIAEAARRRAEDTVDLVWLEDTPLAVTIFYFPTAPMAGDVDNIVKPILDALNGQAYLDDQVVERIVSQKFEPDTDWSFGAPTGQLAAALDTISAAGERQPVVYIRIDDDLSWRTQP</sequence>
<reference evidence="1 2" key="1">
    <citation type="submission" date="2016-10" db="EMBL/GenBank/DDBJ databases">
        <authorList>
            <person name="de Groot N.N."/>
        </authorList>
    </citation>
    <scope>NUCLEOTIDE SEQUENCE [LARGE SCALE GENOMIC DNA]</scope>
    <source>
        <strain evidence="1 2">CGMCC 1.9113</strain>
    </source>
</reference>